<evidence type="ECO:0000313" key="2">
    <source>
        <dbReference type="Proteomes" id="UP001497680"/>
    </source>
</evidence>
<evidence type="ECO:0000313" key="1">
    <source>
        <dbReference type="EMBL" id="KAI6089404.1"/>
    </source>
</evidence>
<dbReference type="Proteomes" id="UP001497680">
    <property type="component" value="Unassembled WGS sequence"/>
</dbReference>
<accession>A0ACC0D9I1</accession>
<sequence>MRKAFTSSCLALVLLVQSVISLKLNVTALSAENGSSIFQCWQMDQPFETSSQAGTSGTALLMLSDVSNLTYGVIPSNFDGGVHNAPNVQWVVYTSGLAYITLPDDNTISVMVSGGEFGLIFAADTADVSEKGHRTQYPGVAETIALEIPTSGGKIPDHRVLHGGPCSIDEITRIRVPRGSSAEGQSN</sequence>
<organism evidence="1 2">
    <name type="scientific">Hypoxylon rubiginosum</name>
    <dbReference type="NCBI Taxonomy" id="110542"/>
    <lineage>
        <taxon>Eukaryota</taxon>
        <taxon>Fungi</taxon>
        <taxon>Dikarya</taxon>
        <taxon>Ascomycota</taxon>
        <taxon>Pezizomycotina</taxon>
        <taxon>Sordariomycetes</taxon>
        <taxon>Xylariomycetidae</taxon>
        <taxon>Xylariales</taxon>
        <taxon>Hypoxylaceae</taxon>
        <taxon>Hypoxylon</taxon>
    </lineage>
</organism>
<reference evidence="1 2" key="1">
    <citation type="journal article" date="2022" name="New Phytol.">
        <title>Ecological generalism drives hyperdiversity of secondary metabolite gene clusters in xylarialean endophytes.</title>
        <authorList>
            <person name="Franco M.E.E."/>
            <person name="Wisecaver J.H."/>
            <person name="Arnold A.E."/>
            <person name="Ju Y.M."/>
            <person name="Slot J.C."/>
            <person name="Ahrendt S."/>
            <person name="Moore L.P."/>
            <person name="Eastman K.E."/>
            <person name="Scott K."/>
            <person name="Konkel Z."/>
            <person name="Mondo S.J."/>
            <person name="Kuo A."/>
            <person name="Hayes R.D."/>
            <person name="Haridas S."/>
            <person name="Andreopoulos B."/>
            <person name="Riley R."/>
            <person name="LaButti K."/>
            <person name="Pangilinan J."/>
            <person name="Lipzen A."/>
            <person name="Amirebrahimi M."/>
            <person name="Yan J."/>
            <person name="Adam C."/>
            <person name="Keymanesh K."/>
            <person name="Ng V."/>
            <person name="Louie K."/>
            <person name="Northen T."/>
            <person name="Drula E."/>
            <person name="Henrissat B."/>
            <person name="Hsieh H.M."/>
            <person name="Youens-Clark K."/>
            <person name="Lutzoni F."/>
            <person name="Miadlikowska J."/>
            <person name="Eastwood D.C."/>
            <person name="Hamelin R.C."/>
            <person name="Grigoriev I.V."/>
            <person name="U'Ren J.M."/>
        </authorList>
    </citation>
    <scope>NUCLEOTIDE SEQUENCE [LARGE SCALE GENOMIC DNA]</scope>
    <source>
        <strain evidence="1 2">ER1909</strain>
    </source>
</reference>
<keyword evidence="2" id="KW-1185">Reference proteome</keyword>
<name>A0ACC0D9I1_9PEZI</name>
<comment type="caution">
    <text evidence="1">The sequence shown here is derived from an EMBL/GenBank/DDBJ whole genome shotgun (WGS) entry which is preliminary data.</text>
</comment>
<protein>
    <submittedName>
        <fullName evidence="1">Uncharacterized protein</fullName>
    </submittedName>
</protein>
<dbReference type="EMBL" id="MU394295">
    <property type="protein sequence ID" value="KAI6089404.1"/>
    <property type="molecule type" value="Genomic_DNA"/>
</dbReference>
<gene>
    <name evidence="1" type="ORF">F4821DRAFT_268340</name>
</gene>
<proteinExistence type="predicted"/>